<comment type="caution">
    <text evidence="2">The sequence shown here is derived from an EMBL/GenBank/DDBJ whole genome shotgun (WGS) entry which is preliminary data.</text>
</comment>
<accession>A0ABU9XSJ1</accession>
<dbReference type="InterPro" id="IPR011009">
    <property type="entry name" value="Kinase-like_dom_sf"/>
</dbReference>
<reference evidence="2 3" key="1">
    <citation type="submission" date="2024-05" db="EMBL/GenBank/DDBJ databases">
        <authorList>
            <person name="Liu Q."/>
            <person name="Xin Y.-H."/>
        </authorList>
    </citation>
    <scope>NUCLEOTIDE SEQUENCE [LARGE SCALE GENOMIC DNA]</scope>
    <source>
        <strain evidence="2 3">CGMCC 1.15349</strain>
    </source>
</reference>
<dbReference type="RefSeq" id="WP_345864601.1">
    <property type="nucleotide sequence ID" value="NZ_JBDIMF010000003.1"/>
</dbReference>
<protein>
    <submittedName>
        <fullName evidence="2">Phosphotransferase</fullName>
    </submittedName>
</protein>
<keyword evidence="3" id="KW-1185">Reference proteome</keyword>
<organism evidence="2 3">
    <name type="scientific">Sphingomonas qilianensis</name>
    <dbReference type="NCBI Taxonomy" id="1736690"/>
    <lineage>
        <taxon>Bacteria</taxon>
        <taxon>Pseudomonadati</taxon>
        <taxon>Pseudomonadota</taxon>
        <taxon>Alphaproteobacteria</taxon>
        <taxon>Sphingomonadales</taxon>
        <taxon>Sphingomonadaceae</taxon>
        <taxon>Sphingomonas</taxon>
    </lineage>
</organism>
<evidence type="ECO:0000313" key="3">
    <source>
        <dbReference type="Proteomes" id="UP001404104"/>
    </source>
</evidence>
<feature type="domain" description="Aminoglycoside phosphotransferase" evidence="1">
    <location>
        <begin position="36"/>
        <end position="256"/>
    </location>
</feature>
<gene>
    <name evidence="2" type="ORF">ABC969_10165</name>
</gene>
<sequence length="370" mass="39467">MILTRHNVLPYLVQAELFGLDRIVAGRVQVGSRTSRNRAFAVSDARGPGLFVKQFRPEEGHWNRGSTVESEAQVYRMAAGNDRLEAVIPRLRSFDASHQILVLDLVEPAETLRAHQRRTGHISVSAAAALGSALATCHVEFGKVLRFGTADATAPALPRHRAWILRPDLLDPYVTVSQSAAQAQVVAIVQRHPDLVDRLRALASAWRVNGVIHGDMKWANCLIGAGGAGPDDHAVRLIDWEMAGSGDVAWDVGGIFQSCILAWVRSTRGQAGDGVGALVASATVSLDGVQAAARAFFFAYLNRIDLDPRATAALLARSVGYAAARIVQTAFEATSGEALISGHMVLALQLAANMLADPAEAAAQVLGIEP</sequence>
<proteinExistence type="predicted"/>
<dbReference type="InterPro" id="IPR002575">
    <property type="entry name" value="Aminoglycoside_PTrfase"/>
</dbReference>
<evidence type="ECO:0000259" key="1">
    <source>
        <dbReference type="Pfam" id="PF01636"/>
    </source>
</evidence>
<dbReference type="Pfam" id="PF01636">
    <property type="entry name" value="APH"/>
    <property type="match status" value="1"/>
</dbReference>
<dbReference type="Proteomes" id="UP001404104">
    <property type="component" value="Unassembled WGS sequence"/>
</dbReference>
<dbReference type="SUPFAM" id="SSF56112">
    <property type="entry name" value="Protein kinase-like (PK-like)"/>
    <property type="match status" value="1"/>
</dbReference>
<evidence type="ECO:0000313" key="2">
    <source>
        <dbReference type="EMBL" id="MEN2786783.1"/>
    </source>
</evidence>
<dbReference type="Gene3D" id="3.90.1200.10">
    <property type="match status" value="1"/>
</dbReference>
<name>A0ABU9XSJ1_9SPHN</name>
<dbReference type="EMBL" id="JBDIMF010000003">
    <property type="protein sequence ID" value="MEN2786783.1"/>
    <property type="molecule type" value="Genomic_DNA"/>
</dbReference>